<dbReference type="Pfam" id="PF09844">
    <property type="entry name" value="DUF2071"/>
    <property type="match status" value="1"/>
</dbReference>
<gene>
    <name evidence="1" type="ORF">P4G45_13125</name>
    <name evidence="2" type="ORF">P8936_13535</name>
</gene>
<dbReference type="PANTHER" id="PTHR39186">
    <property type="entry name" value="DUF2071 FAMILY PROTEIN"/>
    <property type="match status" value="1"/>
</dbReference>
<proteinExistence type="predicted"/>
<dbReference type="RefSeq" id="WP_348266932.1">
    <property type="nucleotide sequence ID" value="NZ_CP121194.1"/>
</dbReference>
<dbReference type="KEGG" id="epl:P4G45_13125"/>
<dbReference type="Gene3D" id="2.40.400.10">
    <property type="entry name" value="Acetoacetate decarboxylase-like"/>
    <property type="match status" value="1"/>
</dbReference>
<accession>A0AAU7CXP7</accession>
<dbReference type="SUPFAM" id="SSF160104">
    <property type="entry name" value="Acetoacetate decarboxylase-like"/>
    <property type="match status" value="1"/>
</dbReference>
<name>A0AAU7D6D5_9BACT</name>
<sequence>MANILETTDHRPYPLPAGRWRMAQRWSDLLFVHWPVAAEEIARLLPAGLTVDSFDGYAWVGVVPFWMDQVRTRAIGESCIAVPSASEFCELNLRTYVRSSVTGLRGVFFFSLDAASALAVAGARAIFHLPYFLARMQRRIGQDGAIEYDSQRLLTRRNVRFRARYRGLGTVAASSSAGSLEHFLTERYCLFTAHAGRLLVGHIHHLPWPLEAAEAEIELNELPAAHGIALSNRVPVLHFARELHVYIWSLREDQAAAFV</sequence>
<reference evidence="2" key="1">
    <citation type="submission" date="2023-03" db="EMBL/GenBank/DDBJ databases">
        <title>Edaphobacter sp.</title>
        <authorList>
            <person name="Huber K.J."/>
            <person name="Papendorf J."/>
            <person name="Pilke C."/>
            <person name="Bunk B."/>
            <person name="Sproeer C."/>
            <person name="Pester M."/>
        </authorList>
    </citation>
    <scope>NUCLEOTIDE SEQUENCE</scope>
    <source>
        <strain evidence="1">DSM 109919</strain>
        <strain evidence="2">DSM 109920</strain>
    </source>
</reference>
<dbReference type="InterPro" id="IPR023375">
    <property type="entry name" value="ADC_dom_sf"/>
</dbReference>
<dbReference type="PANTHER" id="PTHR39186:SF1">
    <property type="entry name" value="DUF2071 DOMAIN-CONTAINING PROTEIN"/>
    <property type="match status" value="1"/>
</dbReference>
<accession>A0AAU7D6D5</accession>
<protein>
    <submittedName>
        <fullName evidence="2">DUF2071 domain-containing protein</fullName>
    </submittedName>
</protein>
<dbReference type="EMBL" id="CP121195">
    <property type="protein sequence ID" value="XBH12707.1"/>
    <property type="molecule type" value="Genomic_DNA"/>
</dbReference>
<dbReference type="AlphaFoldDB" id="A0AAU7D6D5"/>
<dbReference type="InterPro" id="IPR018644">
    <property type="entry name" value="DUF2071"/>
</dbReference>
<dbReference type="EMBL" id="CP121194">
    <property type="protein sequence ID" value="XBH09421.1"/>
    <property type="molecule type" value="Genomic_DNA"/>
</dbReference>
<evidence type="ECO:0000313" key="1">
    <source>
        <dbReference type="EMBL" id="XBH09421.1"/>
    </source>
</evidence>
<evidence type="ECO:0000313" key="2">
    <source>
        <dbReference type="EMBL" id="XBH12707.1"/>
    </source>
</evidence>
<organism evidence="2">
    <name type="scientific">Edaphobacter paludis</name>
    <dbReference type="NCBI Taxonomy" id="3035702"/>
    <lineage>
        <taxon>Bacteria</taxon>
        <taxon>Pseudomonadati</taxon>
        <taxon>Acidobacteriota</taxon>
        <taxon>Terriglobia</taxon>
        <taxon>Terriglobales</taxon>
        <taxon>Acidobacteriaceae</taxon>
        <taxon>Edaphobacter</taxon>
    </lineage>
</organism>